<dbReference type="OrthoDB" id="7699963at2759"/>
<feature type="non-terminal residue" evidence="1">
    <location>
        <position position="334"/>
    </location>
</feature>
<sequence length="334" mass="38728">MPRKSKIIPEELFNIIQNYDVFYNDSNHLKGPAQECWSLIQKDLNHVIDAKYIYTIVLQNRYGIADKIKINSQNLLSKISDDSKNIITNYVEESSDESQSNSPTLEVEHIFEVLKFNITLLPEEWKSIYNRDLNSLKCSDLKNSKRCLTNEPNEKRRVQNMSAAYVQKSEARETMEYGDPEPSHLPSLNALRIMKYNENKKNHLNEDPILAVLLMKGMCPYNNIIRDIGYNRLFVHYWAAQEINSYRNYCKNNKIPTISIDATGGIVKRINLLSGRQTGHLFLYQIAVMDCIKKSQFAVAHMISERHDNNSITHWLTEWVRSGITTPKVVVLDQ</sequence>
<keyword evidence="2" id="KW-1185">Reference proteome</keyword>
<name>A0A6G0VW48_APHCR</name>
<evidence type="ECO:0000313" key="2">
    <source>
        <dbReference type="Proteomes" id="UP000478052"/>
    </source>
</evidence>
<organism evidence="1 2">
    <name type="scientific">Aphis craccivora</name>
    <name type="common">Cowpea aphid</name>
    <dbReference type="NCBI Taxonomy" id="307492"/>
    <lineage>
        <taxon>Eukaryota</taxon>
        <taxon>Metazoa</taxon>
        <taxon>Ecdysozoa</taxon>
        <taxon>Arthropoda</taxon>
        <taxon>Hexapoda</taxon>
        <taxon>Insecta</taxon>
        <taxon>Pterygota</taxon>
        <taxon>Neoptera</taxon>
        <taxon>Paraneoptera</taxon>
        <taxon>Hemiptera</taxon>
        <taxon>Sternorrhyncha</taxon>
        <taxon>Aphidomorpha</taxon>
        <taxon>Aphidoidea</taxon>
        <taxon>Aphididae</taxon>
        <taxon>Aphidini</taxon>
        <taxon>Aphis</taxon>
        <taxon>Aphis</taxon>
    </lineage>
</organism>
<dbReference type="AlphaFoldDB" id="A0A6G0VW48"/>
<gene>
    <name evidence="1" type="ORF">FWK35_00037040</name>
</gene>
<comment type="caution">
    <text evidence="1">The sequence shown here is derived from an EMBL/GenBank/DDBJ whole genome shotgun (WGS) entry which is preliminary data.</text>
</comment>
<dbReference type="EMBL" id="VUJU01012111">
    <property type="protein sequence ID" value="KAF0708678.1"/>
    <property type="molecule type" value="Genomic_DNA"/>
</dbReference>
<accession>A0A6G0VW48</accession>
<reference evidence="1 2" key="1">
    <citation type="submission" date="2019-08" db="EMBL/GenBank/DDBJ databases">
        <title>Whole genome of Aphis craccivora.</title>
        <authorList>
            <person name="Voronova N.V."/>
            <person name="Shulinski R.S."/>
            <person name="Bandarenka Y.V."/>
            <person name="Zhorov D.G."/>
            <person name="Warner D."/>
        </authorList>
    </citation>
    <scope>NUCLEOTIDE SEQUENCE [LARGE SCALE GENOMIC DNA]</scope>
    <source>
        <strain evidence="1">180601</strain>
        <tissue evidence="1">Whole Body</tissue>
    </source>
</reference>
<evidence type="ECO:0000313" key="1">
    <source>
        <dbReference type="EMBL" id="KAF0708678.1"/>
    </source>
</evidence>
<proteinExistence type="predicted"/>
<dbReference type="Proteomes" id="UP000478052">
    <property type="component" value="Unassembled WGS sequence"/>
</dbReference>
<protein>
    <submittedName>
        <fullName evidence="1">Uncharacterized protein</fullName>
    </submittedName>
</protein>